<dbReference type="HAMAP" id="MF_04160">
    <property type="entry name" value="NUCL_HEAD_T4"/>
    <property type="match status" value="1"/>
</dbReference>
<dbReference type="GO" id="GO:0004527">
    <property type="term" value="F:exonuclease activity"/>
    <property type="evidence" value="ECO:0007669"/>
    <property type="project" value="UniProtKB-UniRule"/>
</dbReference>
<evidence type="ECO:0000256" key="1">
    <source>
        <dbReference type="HAMAP-Rule" id="MF_04160"/>
    </source>
</evidence>
<protein>
    <recommendedName>
        <fullName evidence="1">Head completion nuclease</fullName>
        <ecNumber evidence="1">3.1.-.-</ecNumber>
    </recommendedName>
</protein>
<evidence type="ECO:0000259" key="2">
    <source>
        <dbReference type="Pfam" id="PF08722"/>
    </source>
</evidence>
<sequence length="153" mass="17707">MTLPLPSNGKKFKQGIFKPKNLKKYVGQQPIRYLSAWELKFFRWADENPNVVEWASESVIIPYVSPLDHKVHRYYTDGVVAVREGDGVIRKYIIEIKPSAQTVLPVKGKKRMSTMVYETARYAQNQAKWEAARKYAAKHGYEFIILTEKELGV</sequence>
<feature type="domain" description="TnsA endonuclease N-terminal" evidence="2">
    <location>
        <begin position="48"/>
        <end position="148"/>
    </location>
</feature>
<dbReference type="EC" id="3.1.-.-" evidence="1"/>
<proteinExistence type="inferred from homology"/>
<feature type="active site" evidence="1">
    <location>
        <position position="97"/>
    </location>
</feature>
<dbReference type="InterPro" id="IPR011856">
    <property type="entry name" value="tRNA_endonuc-like_dom_sf"/>
</dbReference>
<keyword evidence="1" id="KW-0540">Nuclease</keyword>
<feature type="active site" evidence="1">
    <location>
        <position position="38"/>
    </location>
</feature>
<comment type="similarity">
    <text evidence="1">Belongs to the Caudovirales head completion nuclease family.</text>
</comment>
<dbReference type="Gene3D" id="3.40.1350.10">
    <property type="match status" value="1"/>
</dbReference>
<organism evidence="3">
    <name type="scientific">uncultured Caudovirales phage</name>
    <dbReference type="NCBI Taxonomy" id="2100421"/>
    <lineage>
        <taxon>Viruses</taxon>
        <taxon>Duplodnaviria</taxon>
        <taxon>Heunggongvirae</taxon>
        <taxon>Uroviricota</taxon>
        <taxon>Caudoviricetes</taxon>
        <taxon>Peduoviridae</taxon>
        <taxon>Maltschvirus</taxon>
        <taxon>Maltschvirus maltsch</taxon>
    </lineage>
</organism>
<dbReference type="Pfam" id="PF08722">
    <property type="entry name" value="Tn7_TnsA-like_N"/>
    <property type="match status" value="1"/>
</dbReference>
<keyword evidence="1" id="KW-0269">Exonuclease</keyword>
<dbReference type="InterPro" id="IPR046390">
    <property type="entry name" value="NUCL_HEAD_T4"/>
</dbReference>
<evidence type="ECO:0000313" key="3">
    <source>
        <dbReference type="EMBL" id="CAB5226453.1"/>
    </source>
</evidence>
<dbReference type="EMBL" id="LR798360">
    <property type="protein sequence ID" value="CAB5226453.1"/>
    <property type="molecule type" value="Genomic_DNA"/>
</dbReference>
<keyword evidence="1" id="KW-0255">Endonuclease</keyword>
<gene>
    <name evidence="3" type="ORF">UFOVP760_227</name>
</gene>
<name>A0A6J7X6E0_9CAUD</name>
<keyword evidence="1" id="KW-0378">Hydrolase</keyword>
<dbReference type="GO" id="GO:0003676">
    <property type="term" value="F:nucleic acid binding"/>
    <property type="evidence" value="ECO:0007669"/>
    <property type="project" value="InterPro"/>
</dbReference>
<dbReference type="InterPro" id="IPR014833">
    <property type="entry name" value="TnsA_N"/>
</dbReference>
<dbReference type="GO" id="GO:0004519">
    <property type="term" value="F:endonuclease activity"/>
    <property type="evidence" value="ECO:0007669"/>
    <property type="project" value="UniProtKB-UniRule"/>
</dbReference>
<feature type="active site" evidence="1">
    <location>
        <position position="77"/>
    </location>
</feature>
<comment type="function">
    <text evidence="1">During phage morphogenesis, plays an essential role in the head-tail joining step. The associated nuclease activity is essential for morphogenesis, possibly by cleaving packaged DNA to enable the joining of heads to tails. Displays both exo- and endonuclease activity.</text>
</comment>
<reference evidence="3" key="1">
    <citation type="submission" date="2020-05" db="EMBL/GenBank/DDBJ databases">
        <authorList>
            <person name="Chiriac C."/>
            <person name="Salcher M."/>
            <person name="Ghai R."/>
            <person name="Kavagutti S V."/>
        </authorList>
    </citation>
    <scope>NUCLEOTIDE SEQUENCE</scope>
</reference>
<accession>A0A6J7X6E0</accession>